<organism evidence="2 3">
    <name type="scientific">Solanum commersonii</name>
    <name type="common">Commerson's wild potato</name>
    <name type="synonym">Commerson's nightshade</name>
    <dbReference type="NCBI Taxonomy" id="4109"/>
    <lineage>
        <taxon>Eukaryota</taxon>
        <taxon>Viridiplantae</taxon>
        <taxon>Streptophyta</taxon>
        <taxon>Embryophyta</taxon>
        <taxon>Tracheophyta</taxon>
        <taxon>Spermatophyta</taxon>
        <taxon>Magnoliopsida</taxon>
        <taxon>eudicotyledons</taxon>
        <taxon>Gunneridae</taxon>
        <taxon>Pentapetalae</taxon>
        <taxon>asterids</taxon>
        <taxon>lamiids</taxon>
        <taxon>Solanales</taxon>
        <taxon>Solanaceae</taxon>
        <taxon>Solanoideae</taxon>
        <taxon>Solaneae</taxon>
        <taxon>Solanum</taxon>
    </lineage>
</organism>
<feature type="compositionally biased region" description="Polar residues" evidence="1">
    <location>
        <begin position="46"/>
        <end position="68"/>
    </location>
</feature>
<comment type="caution">
    <text evidence="2">The sequence shown here is derived from an EMBL/GenBank/DDBJ whole genome shotgun (WGS) entry which is preliminary data.</text>
</comment>
<evidence type="ECO:0000256" key="1">
    <source>
        <dbReference type="SAM" id="MobiDB-lite"/>
    </source>
</evidence>
<proteinExistence type="predicted"/>
<feature type="region of interest" description="Disordered" evidence="1">
    <location>
        <begin position="1"/>
        <end position="122"/>
    </location>
</feature>
<evidence type="ECO:0000313" key="2">
    <source>
        <dbReference type="EMBL" id="KAG5622981.1"/>
    </source>
</evidence>
<accession>A0A9J6AE96</accession>
<feature type="region of interest" description="Disordered" evidence="1">
    <location>
        <begin position="154"/>
        <end position="186"/>
    </location>
</feature>
<protein>
    <submittedName>
        <fullName evidence="2">Uncharacterized protein</fullName>
    </submittedName>
</protein>
<sequence>MESEVAVSDDLMEPSIQKYVTFRRGTDMEEQESSGSNSVVGGQQNWLSPSSWEPNSADSTDCWPSSKSYSRDDNKSPLGFQRHAISEIGHDMEEGKSRVNVKRRESDNQQTGIGRGREEDANYSSSVTFILNHRSLTTLKLTYRSRVRTMESVTERSPFSELKEPFGTKGTEGFCTGSSCSGSGTG</sequence>
<feature type="compositionally biased region" description="Low complexity" evidence="1">
    <location>
        <begin position="175"/>
        <end position="186"/>
    </location>
</feature>
<dbReference type="PANTHER" id="PTHR34367:SF9">
    <property type="entry name" value="OO_BA0013J05-OO_BA0033A15.14 PROTEIN"/>
    <property type="match status" value="1"/>
</dbReference>
<reference evidence="2 3" key="1">
    <citation type="submission" date="2020-09" db="EMBL/GenBank/DDBJ databases">
        <title>De no assembly of potato wild relative species, Solanum commersonii.</title>
        <authorList>
            <person name="Cho K."/>
        </authorList>
    </citation>
    <scope>NUCLEOTIDE SEQUENCE [LARGE SCALE GENOMIC DNA]</scope>
    <source>
        <strain evidence="2">LZ3.2</strain>
        <tissue evidence="2">Leaf</tissue>
    </source>
</reference>
<feature type="compositionally biased region" description="Low complexity" evidence="1">
    <location>
        <begin position="33"/>
        <end position="45"/>
    </location>
</feature>
<dbReference type="OrthoDB" id="1927466at2759"/>
<keyword evidence="3" id="KW-1185">Reference proteome</keyword>
<dbReference type="PANTHER" id="PTHR34367">
    <property type="entry name" value="OS02G0734667 PROTEIN"/>
    <property type="match status" value="1"/>
</dbReference>
<dbReference type="InterPro" id="IPR040412">
    <property type="entry name" value="At1g65710-like"/>
</dbReference>
<dbReference type="AlphaFoldDB" id="A0A9J6AE96"/>
<evidence type="ECO:0000313" key="3">
    <source>
        <dbReference type="Proteomes" id="UP000824120"/>
    </source>
</evidence>
<feature type="compositionally biased region" description="Basic and acidic residues" evidence="1">
    <location>
        <begin position="84"/>
        <end position="107"/>
    </location>
</feature>
<dbReference type="Proteomes" id="UP000824120">
    <property type="component" value="Chromosome 2"/>
</dbReference>
<name>A0A9J6AE96_SOLCO</name>
<gene>
    <name evidence="2" type="ORF">H5410_008199</name>
</gene>
<dbReference type="EMBL" id="JACXVP010000002">
    <property type="protein sequence ID" value="KAG5622981.1"/>
    <property type="molecule type" value="Genomic_DNA"/>
</dbReference>